<feature type="compositionally biased region" description="Basic and acidic residues" evidence="1">
    <location>
        <begin position="66"/>
        <end position="78"/>
    </location>
</feature>
<feature type="compositionally biased region" description="Acidic residues" evidence="1">
    <location>
        <begin position="79"/>
        <end position="90"/>
    </location>
</feature>
<proteinExistence type="predicted"/>
<keyword evidence="3" id="KW-1185">Reference proteome</keyword>
<name>A0A9E7N471_9CAUD</name>
<evidence type="ECO:0000313" key="2">
    <source>
        <dbReference type="EMBL" id="UTC28498.1"/>
    </source>
</evidence>
<reference evidence="2" key="1">
    <citation type="submission" date="2022-04" db="EMBL/GenBank/DDBJ databases">
        <authorList>
            <person name="Friedrich I."/>
            <person name="Schneider D."/>
            <person name="Poehlein A."/>
            <person name="Hertel R."/>
            <person name="Daniel R."/>
        </authorList>
    </citation>
    <scope>NUCLEOTIDE SEQUENCE</scope>
</reference>
<evidence type="ECO:0000256" key="1">
    <source>
        <dbReference type="SAM" id="MobiDB-lite"/>
    </source>
</evidence>
<feature type="region of interest" description="Disordered" evidence="1">
    <location>
        <begin position="66"/>
        <end position="104"/>
    </location>
</feature>
<accession>A0A9E7N471</accession>
<evidence type="ECO:0000313" key="3">
    <source>
        <dbReference type="Proteomes" id="UP001055634"/>
    </source>
</evidence>
<sequence>MQDPITFSRGDLIIAKGAHHRLVDKQRNTMRHALVIAAGRYDDYAAQFDAAHEADPSRNWDKVAEQHRQNAKDTRDLIDMMDADEEDEDGSPSAVIFVRNAEPY</sequence>
<dbReference type="EMBL" id="ON529850">
    <property type="protein sequence ID" value="UTC28498.1"/>
    <property type="molecule type" value="Genomic_DNA"/>
</dbReference>
<organism evidence="2 3">
    <name type="scientific">Brevundimonas phage vB_BpoS-Gurke</name>
    <dbReference type="NCBI Taxonomy" id="2948599"/>
    <lineage>
        <taxon>Viruses</taxon>
        <taxon>Duplodnaviria</taxon>
        <taxon>Heunggongvirae</taxon>
        <taxon>Uroviricota</taxon>
        <taxon>Caudoviricetes</taxon>
        <taxon>Jeanschmidtviridae</taxon>
        <taxon>Kikimoravirus</taxon>
        <taxon>Kikimoravirus gurke</taxon>
    </lineage>
</organism>
<gene>
    <name evidence="2" type="ORF">GURKE_04960</name>
</gene>
<dbReference type="Proteomes" id="UP001055634">
    <property type="component" value="Segment"/>
</dbReference>
<protein>
    <submittedName>
        <fullName evidence="2">Uncharacterized protein</fullName>
    </submittedName>
</protein>